<keyword evidence="8 25" id="KW-0808">Transferase</keyword>
<keyword evidence="9 21" id="KW-0812">Transmembrane</keyword>
<keyword evidence="11 25" id="KW-0418">Kinase</keyword>
<dbReference type="InterPro" id="IPR004358">
    <property type="entry name" value="Sig_transdc_His_kin-like_C"/>
</dbReference>
<evidence type="ECO:0000256" key="3">
    <source>
        <dbReference type="ARBA" id="ARBA00006402"/>
    </source>
</evidence>
<comment type="subunit">
    <text evidence="17">At low DSF concentrations, interacts with RpfF.</text>
</comment>
<dbReference type="PROSITE" id="PS51832">
    <property type="entry name" value="HD_GYP"/>
    <property type="match status" value="1"/>
</dbReference>
<organism evidence="25 26">
    <name type="scientific">Robinsoniella peoriensis</name>
    <dbReference type="NCBI Taxonomy" id="180332"/>
    <lineage>
        <taxon>Bacteria</taxon>
        <taxon>Bacillati</taxon>
        <taxon>Bacillota</taxon>
        <taxon>Clostridia</taxon>
        <taxon>Lachnospirales</taxon>
        <taxon>Lachnospiraceae</taxon>
        <taxon>Robinsoniella</taxon>
    </lineage>
</organism>
<keyword evidence="7 20" id="KW-0597">Phosphoprotein</keyword>
<dbReference type="Pfam" id="PF02743">
    <property type="entry name" value="dCache_1"/>
    <property type="match status" value="1"/>
</dbReference>
<dbReference type="Pfam" id="PF00072">
    <property type="entry name" value="Response_reg"/>
    <property type="match status" value="2"/>
</dbReference>
<evidence type="ECO:0000256" key="6">
    <source>
        <dbReference type="ARBA" id="ARBA00022475"/>
    </source>
</evidence>
<protein>
    <recommendedName>
        <fullName evidence="19">Circadian input-output histidine kinase CikA</fullName>
        <ecNumber evidence="4">2.7.13.3</ecNumber>
    </recommendedName>
    <alternativeName>
        <fullName evidence="18">Sensory/regulatory protein RpfC</fullName>
    </alternativeName>
    <alternativeName>
        <fullName evidence="5">Stage 0 sporulation protein A homolog</fullName>
    </alternativeName>
</protein>
<dbReference type="FunFam" id="3.30.565.10:FF:000010">
    <property type="entry name" value="Sensor histidine kinase RcsC"/>
    <property type="match status" value="1"/>
</dbReference>
<evidence type="ECO:0000256" key="19">
    <source>
        <dbReference type="ARBA" id="ARBA00074306"/>
    </source>
</evidence>
<dbReference type="Gene3D" id="3.30.450.20">
    <property type="entry name" value="PAS domain"/>
    <property type="match status" value="1"/>
</dbReference>
<dbReference type="EMBL" id="QGQD01000097">
    <property type="protein sequence ID" value="TLC98392.1"/>
    <property type="molecule type" value="Genomic_DNA"/>
</dbReference>
<keyword evidence="6" id="KW-1003">Cell membrane</keyword>
<keyword evidence="15 21" id="KW-0472">Membrane</keyword>
<evidence type="ECO:0000256" key="17">
    <source>
        <dbReference type="ARBA" id="ARBA00064003"/>
    </source>
</evidence>
<evidence type="ECO:0000256" key="13">
    <source>
        <dbReference type="ARBA" id="ARBA00022989"/>
    </source>
</evidence>
<comment type="function">
    <text evidence="16">May play the central regulatory role in sporulation. It may be an element of the effector pathway responsible for the activation of sporulation genes in response to nutritional stress. Spo0A may act in concert with spo0H (a sigma factor) to control the expression of some genes that are critical to the sporulation process.</text>
</comment>
<keyword evidence="14" id="KW-0902">Two-component regulatory system</keyword>
<evidence type="ECO:0000256" key="12">
    <source>
        <dbReference type="ARBA" id="ARBA00022840"/>
    </source>
</evidence>
<dbReference type="InterPro" id="IPR033479">
    <property type="entry name" value="dCache_1"/>
</dbReference>
<dbReference type="SUPFAM" id="SSF47384">
    <property type="entry name" value="Homodimeric domain of signal transducing histidine kinase"/>
    <property type="match status" value="1"/>
</dbReference>
<dbReference type="SMART" id="SM00471">
    <property type="entry name" value="HDc"/>
    <property type="match status" value="1"/>
</dbReference>
<dbReference type="Proteomes" id="UP000306509">
    <property type="component" value="Unassembled WGS sequence"/>
</dbReference>
<dbReference type="Gene3D" id="1.10.287.130">
    <property type="match status" value="1"/>
</dbReference>
<dbReference type="SUPFAM" id="SSF109604">
    <property type="entry name" value="HD-domain/PDEase-like"/>
    <property type="match status" value="1"/>
</dbReference>
<dbReference type="FunFam" id="1.10.287.130:FF:000002">
    <property type="entry name" value="Two-component osmosensing histidine kinase"/>
    <property type="match status" value="1"/>
</dbReference>
<keyword evidence="13 21" id="KW-1133">Transmembrane helix</keyword>
<feature type="transmembrane region" description="Helical" evidence="21">
    <location>
        <begin position="14"/>
        <end position="37"/>
    </location>
</feature>
<keyword evidence="10" id="KW-0547">Nucleotide-binding</keyword>
<dbReference type="InterPro" id="IPR037522">
    <property type="entry name" value="HD_GYP_dom"/>
</dbReference>
<feature type="domain" description="Response regulatory" evidence="23">
    <location>
        <begin position="975"/>
        <end position="1090"/>
    </location>
</feature>
<dbReference type="SMART" id="SM00388">
    <property type="entry name" value="HisKA"/>
    <property type="match status" value="1"/>
</dbReference>
<evidence type="ECO:0000256" key="16">
    <source>
        <dbReference type="ARBA" id="ARBA00024867"/>
    </source>
</evidence>
<proteinExistence type="inferred from homology"/>
<dbReference type="RefSeq" id="WP_138003899.1">
    <property type="nucleotide sequence ID" value="NZ_QGQD01000097.1"/>
</dbReference>
<dbReference type="Pfam" id="PF00512">
    <property type="entry name" value="HisKA"/>
    <property type="match status" value="1"/>
</dbReference>
<dbReference type="GO" id="GO:0000155">
    <property type="term" value="F:phosphorelay sensor kinase activity"/>
    <property type="evidence" value="ECO:0007669"/>
    <property type="project" value="InterPro"/>
</dbReference>
<gene>
    <name evidence="25" type="primary">barA_4</name>
    <name evidence="25" type="ORF">DSM106044_04908</name>
</gene>
<dbReference type="PRINTS" id="PR00344">
    <property type="entry name" value="BCTRLSENSOR"/>
</dbReference>
<evidence type="ECO:0000259" key="24">
    <source>
        <dbReference type="PROSITE" id="PS51832"/>
    </source>
</evidence>
<dbReference type="CDD" id="cd12912">
    <property type="entry name" value="PDC2_MCP_like"/>
    <property type="match status" value="1"/>
</dbReference>
<dbReference type="Gene3D" id="3.40.50.2300">
    <property type="match status" value="2"/>
</dbReference>
<comment type="caution">
    <text evidence="25">The sequence shown here is derived from an EMBL/GenBank/DDBJ whole genome shotgun (WGS) entry which is preliminary data.</text>
</comment>
<dbReference type="PROSITE" id="PS50110">
    <property type="entry name" value="RESPONSE_REGULATORY"/>
    <property type="match status" value="2"/>
</dbReference>
<dbReference type="InterPro" id="IPR011006">
    <property type="entry name" value="CheY-like_superfamily"/>
</dbReference>
<dbReference type="PROSITE" id="PS50109">
    <property type="entry name" value="HIS_KIN"/>
    <property type="match status" value="1"/>
</dbReference>
<reference evidence="25 26" key="1">
    <citation type="journal article" date="2019" name="Anaerobe">
        <title>Detection of Robinsoniella peoriensis in multiple bone samples of a trauma patient.</title>
        <authorList>
            <person name="Schrottner P."/>
            <person name="Hartwich K."/>
            <person name="Bunk B."/>
            <person name="Schober I."/>
            <person name="Helbig S."/>
            <person name="Rudolph W.W."/>
            <person name="Gunzer F."/>
        </authorList>
    </citation>
    <scope>NUCLEOTIDE SEQUENCE [LARGE SCALE GENOMIC DNA]</scope>
    <source>
        <strain evidence="25 26">DSM 106044</strain>
    </source>
</reference>
<dbReference type="InterPro" id="IPR001789">
    <property type="entry name" value="Sig_transdc_resp-reg_receiver"/>
</dbReference>
<dbReference type="CDD" id="cd00077">
    <property type="entry name" value="HDc"/>
    <property type="match status" value="1"/>
</dbReference>
<dbReference type="InterPro" id="IPR036890">
    <property type="entry name" value="HATPase_C_sf"/>
</dbReference>
<evidence type="ECO:0000256" key="21">
    <source>
        <dbReference type="SAM" id="Phobius"/>
    </source>
</evidence>
<evidence type="ECO:0000259" key="23">
    <source>
        <dbReference type="PROSITE" id="PS50110"/>
    </source>
</evidence>
<dbReference type="InterPro" id="IPR003594">
    <property type="entry name" value="HATPase_dom"/>
</dbReference>
<dbReference type="PANTHER" id="PTHR45339">
    <property type="entry name" value="HYBRID SIGNAL TRANSDUCTION HISTIDINE KINASE J"/>
    <property type="match status" value="1"/>
</dbReference>
<keyword evidence="26" id="KW-1185">Reference proteome</keyword>
<feature type="domain" description="HD-GYP" evidence="24">
    <location>
        <begin position="1110"/>
        <end position="1320"/>
    </location>
</feature>
<evidence type="ECO:0000256" key="5">
    <source>
        <dbReference type="ARBA" id="ARBA00018672"/>
    </source>
</evidence>
<dbReference type="EC" id="2.7.13.3" evidence="4"/>
<dbReference type="InterPro" id="IPR003661">
    <property type="entry name" value="HisK_dim/P_dom"/>
</dbReference>
<dbReference type="SMART" id="SM00387">
    <property type="entry name" value="HATPase_c"/>
    <property type="match status" value="1"/>
</dbReference>
<evidence type="ECO:0000256" key="11">
    <source>
        <dbReference type="ARBA" id="ARBA00022777"/>
    </source>
</evidence>
<evidence type="ECO:0000256" key="4">
    <source>
        <dbReference type="ARBA" id="ARBA00012438"/>
    </source>
</evidence>
<dbReference type="GO" id="GO:0005524">
    <property type="term" value="F:ATP binding"/>
    <property type="evidence" value="ECO:0007669"/>
    <property type="project" value="UniProtKB-KW"/>
</dbReference>
<feature type="modified residue" description="4-aspartylphosphate" evidence="20">
    <location>
        <position position="741"/>
    </location>
</feature>
<evidence type="ECO:0000256" key="18">
    <source>
        <dbReference type="ARBA" id="ARBA00068150"/>
    </source>
</evidence>
<evidence type="ECO:0000256" key="1">
    <source>
        <dbReference type="ARBA" id="ARBA00000085"/>
    </source>
</evidence>
<keyword evidence="12" id="KW-0067">ATP-binding</keyword>
<dbReference type="CDD" id="cd17546">
    <property type="entry name" value="REC_hyHK_CKI1_RcsC-like"/>
    <property type="match status" value="1"/>
</dbReference>
<dbReference type="InterPro" id="IPR003607">
    <property type="entry name" value="HD/PDEase_dom"/>
</dbReference>
<evidence type="ECO:0000256" key="20">
    <source>
        <dbReference type="PROSITE-ProRule" id="PRU00169"/>
    </source>
</evidence>
<dbReference type="SUPFAM" id="SSF47226">
    <property type="entry name" value="Histidine-containing phosphotransfer domain, HPT domain"/>
    <property type="match status" value="1"/>
</dbReference>
<dbReference type="InterPro" id="IPR005467">
    <property type="entry name" value="His_kinase_dom"/>
</dbReference>
<dbReference type="InterPro" id="IPR036641">
    <property type="entry name" value="HPT_dom_sf"/>
</dbReference>
<dbReference type="STRING" id="180332.GCA_000797495_05166"/>
<name>A0A4U8Q379_9FIRM</name>
<dbReference type="PANTHER" id="PTHR45339:SF1">
    <property type="entry name" value="HYBRID SIGNAL TRANSDUCTION HISTIDINE KINASE J"/>
    <property type="match status" value="1"/>
</dbReference>
<dbReference type="CDD" id="cd00082">
    <property type="entry name" value="HisKA"/>
    <property type="match status" value="1"/>
</dbReference>
<dbReference type="GO" id="GO:0005886">
    <property type="term" value="C:plasma membrane"/>
    <property type="evidence" value="ECO:0007669"/>
    <property type="project" value="UniProtKB-SubCell"/>
</dbReference>
<accession>A0A4U8Q379</accession>
<evidence type="ECO:0000313" key="25">
    <source>
        <dbReference type="EMBL" id="TLC98392.1"/>
    </source>
</evidence>
<dbReference type="InterPro" id="IPR036097">
    <property type="entry name" value="HisK_dim/P_sf"/>
</dbReference>
<evidence type="ECO:0000256" key="15">
    <source>
        <dbReference type="ARBA" id="ARBA00023136"/>
    </source>
</evidence>
<evidence type="ECO:0000256" key="8">
    <source>
        <dbReference type="ARBA" id="ARBA00022679"/>
    </source>
</evidence>
<feature type="transmembrane region" description="Helical" evidence="21">
    <location>
        <begin position="290"/>
        <end position="309"/>
    </location>
</feature>
<sequence length="1320" mass="147359">MSGKKNTSDKRNRVMIASAILVAFLIVFILVISSYIIRFDRELEAENRTRLDEVSSYTISHMTSAVAETQDALQAVASAVSSIESNTTKMEYLNQIATQYNFAYIGCAGTDGMLYSTMPSESVDISGEEYFKSALRGESSISNLTRKIFRDRAASGILLSVPMGKDSPKGALVAMMEISHLSAALSLESFGGEGYSYVIDKNGTIIMRTQSLDFNNLFKAWRTAKFTNGTSYENFLDDLSNKRKGVLYYSYLGVKKVAYYANIPFNDWYLINIVSEEVVSGKADSMTKEMVFIGVAILLGFFGLLLLALRSYGVSQDSQQANSAKSAFLANMSHEIRTPMNAIVGISEILLRDGLTAGQRSKVLTILNSGKGLLTIINDILDLSKIEAGKFTIVEEPYELESMLYDLTMIAAVRIGEKPIEFMVEIDPLLPRSFVGDMGRVKQILINIIGNAIKFTINGSIRLIINGKQDNGQWLLEMEVRDTGIGIRTEYLDKLFASFTQVDTQRNRNIEGTGLGLSISQGLCRMMGGAITVTSEYGRGSSFVVTLRQGIDGVEPGIIVPDPARYRLLVCEPSDILRDYESACIDKLGLRYDICQSEDELIRKAAQGAYTHILASSQTLRLLPAGEEALSQRIAIYRLNEHAFIDTASSNIFIPMFQLHLPYLLRGTSECIGSPKNIGVVVGELRQMPYVSILIVDDNIVNIQVAKGLMEPYHMQIDYAVSGEESIQRVEAGGYDLVLMDHMMPGMSGIEALHQIRALSKEGCGTLPIIALTANATSDARSMFLQEGFDDFLSKPIEMQKLNEVLRKYLKDLNESRAAAHSEGPPVQHADALSSIWTDIGFENMTYGEVDFGKGLAMVGSLTAYTGILSTYLRSTKEKLPALIEWLETDKNRFVIEIHGLKGANAAIGAVQLSGLAAEMELLGKTDRFDGIGKLLAVFTKRNETAFHEIEEFLTQSTATVPQIRFGQEGDGRKHIVVVDDNPVNLDLAESVLQVDYRLTKLESGEALLDFLKQKKPDMILLDIQMPGLSGYETLEQIRQRKEWKDIPVIFLTGQNDVQSERMGFRLGAKDFIRKPFDHVVMSARIKSQMELYQYQMELREIICEKTTEVEELQHVITITWAEIIESRDGTTGNHVRHTTNYYEALLRVVYETPAYQEVLSKESIPDLLRASALHDIGKIGISDTVLKKPAALSKEEFDYMKTHSQIGADMIQKIIDRSRADRFLLYARDMALYHHERWNGTGYPCGLKGDEIPLYVQILTIADIFDALTAVRPYKRAFTFGEALEIMNKDRDIIYSPELLDVFLAHQETFQKMLDNKEL</sequence>
<comment type="subcellular location">
    <subcellularLocation>
        <location evidence="2">Cell membrane</location>
        <topology evidence="2">Multi-pass membrane protein</topology>
    </subcellularLocation>
</comment>
<evidence type="ECO:0000256" key="9">
    <source>
        <dbReference type="ARBA" id="ARBA00022692"/>
    </source>
</evidence>
<evidence type="ECO:0000313" key="26">
    <source>
        <dbReference type="Proteomes" id="UP000306509"/>
    </source>
</evidence>
<dbReference type="SMART" id="SM00448">
    <property type="entry name" value="REC"/>
    <property type="match status" value="2"/>
</dbReference>
<evidence type="ECO:0000256" key="14">
    <source>
        <dbReference type="ARBA" id="ARBA00023012"/>
    </source>
</evidence>
<feature type="domain" description="Response regulatory" evidence="23">
    <location>
        <begin position="692"/>
        <end position="810"/>
    </location>
</feature>
<dbReference type="SUPFAM" id="SSF55874">
    <property type="entry name" value="ATPase domain of HSP90 chaperone/DNA topoisomerase II/histidine kinase"/>
    <property type="match status" value="1"/>
</dbReference>
<feature type="domain" description="Histidine kinase" evidence="22">
    <location>
        <begin position="331"/>
        <end position="551"/>
    </location>
</feature>
<evidence type="ECO:0000259" key="22">
    <source>
        <dbReference type="PROSITE" id="PS50109"/>
    </source>
</evidence>
<feature type="modified residue" description="4-aspartylphosphate" evidence="20">
    <location>
        <position position="1023"/>
    </location>
</feature>
<evidence type="ECO:0000256" key="2">
    <source>
        <dbReference type="ARBA" id="ARBA00004651"/>
    </source>
</evidence>
<comment type="similarity">
    <text evidence="3">In the N-terminal section; belongs to the phytochrome family.</text>
</comment>
<dbReference type="Pfam" id="PF13487">
    <property type="entry name" value="HD_5"/>
    <property type="match status" value="1"/>
</dbReference>
<dbReference type="Pfam" id="PF02518">
    <property type="entry name" value="HATPase_c"/>
    <property type="match status" value="1"/>
</dbReference>
<evidence type="ECO:0000256" key="7">
    <source>
        <dbReference type="ARBA" id="ARBA00022553"/>
    </source>
</evidence>
<dbReference type="CDD" id="cd16922">
    <property type="entry name" value="HATPase_EvgS-ArcB-TorS-like"/>
    <property type="match status" value="1"/>
</dbReference>
<dbReference type="Gene3D" id="1.20.120.160">
    <property type="entry name" value="HPT domain"/>
    <property type="match status" value="1"/>
</dbReference>
<dbReference type="SUPFAM" id="SSF52172">
    <property type="entry name" value="CheY-like"/>
    <property type="match status" value="2"/>
</dbReference>
<dbReference type="Gene3D" id="3.30.565.10">
    <property type="entry name" value="Histidine kinase-like ATPase, C-terminal domain"/>
    <property type="match status" value="1"/>
</dbReference>
<dbReference type="Gene3D" id="1.10.3210.10">
    <property type="entry name" value="Hypothetical protein af1432"/>
    <property type="match status" value="1"/>
</dbReference>
<evidence type="ECO:0000256" key="10">
    <source>
        <dbReference type="ARBA" id="ARBA00022741"/>
    </source>
</evidence>
<comment type="catalytic activity">
    <reaction evidence="1">
        <text>ATP + protein L-histidine = ADP + protein N-phospho-L-histidine.</text>
        <dbReference type="EC" id="2.7.13.3"/>
    </reaction>
</comment>